<dbReference type="PROSITE" id="PS00160">
    <property type="entry name" value="ALDOLASE_KDPG_KHG_2"/>
    <property type="match status" value="1"/>
</dbReference>
<name>A0A9D1NQI1_9FIRM</name>
<dbReference type="Pfam" id="PF01081">
    <property type="entry name" value="Aldolase"/>
    <property type="match status" value="1"/>
</dbReference>
<dbReference type="InterPro" id="IPR013785">
    <property type="entry name" value="Aldolase_TIM"/>
</dbReference>
<proteinExistence type="inferred from homology"/>
<dbReference type="PROSITE" id="PS00159">
    <property type="entry name" value="ALDOLASE_KDPG_KHG_1"/>
    <property type="match status" value="1"/>
</dbReference>
<dbReference type="PANTHER" id="PTHR30246:SF1">
    <property type="entry name" value="2-DEHYDRO-3-DEOXY-6-PHOSPHOGALACTONATE ALDOLASE-RELATED"/>
    <property type="match status" value="1"/>
</dbReference>
<dbReference type="Proteomes" id="UP000823960">
    <property type="component" value="Unassembled WGS sequence"/>
</dbReference>
<dbReference type="NCBIfam" id="TIGR01182">
    <property type="entry name" value="eda"/>
    <property type="match status" value="1"/>
</dbReference>
<keyword evidence="8" id="KW-0119">Carbohydrate metabolism</keyword>
<dbReference type="Gene3D" id="3.20.20.70">
    <property type="entry name" value="Aldolase class I"/>
    <property type="match status" value="1"/>
</dbReference>
<keyword evidence="7" id="KW-0704">Schiff base</keyword>
<dbReference type="PANTHER" id="PTHR30246">
    <property type="entry name" value="2-KETO-3-DEOXY-6-PHOSPHOGLUCONATE ALDOLASE"/>
    <property type="match status" value="1"/>
</dbReference>
<dbReference type="NCBIfam" id="NF004325">
    <property type="entry name" value="PRK05718.1"/>
    <property type="match status" value="1"/>
</dbReference>
<dbReference type="SUPFAM" id="SSF51569">
    <property type="entry name" value="Aldolase"/>
    <property type="match status" value="1"/>
</dbReference>
<evidence type="ECO:0000256" key="7">
    <source>
        <dbReference type="ARBA" id="ARBA00023270"/>
    </source>
</evidence>
<reference evidence="9" key="1">
    <citation type="submission" date="2020-10" db="EMBL/GenBank/DDBJ databases">
        <authorList>
            <person name="Gilroy R."/>
        </authorList>
    </citation>
    <scope>NUCLEOTIDE SEQUENCE</scope>
    <source>
        <strain evidence="9">1370</strain>
    </source>
</reference>
<dbReference type="InterPro" id="IPR031337">
    <property type="entry name" value="KDPG/KHG_AS_1"/>
</dbReference>
<evidence type="ECO:0000256" key="4">
    <source>
        <dbReference type="ARBA" id="ARBA00011233"/>
    </source>
</evidence>
<evidence type="ECO:0000256" key="5">
    <source>
        <dbReference type="ARBA" id="ARBA00013063"/>
    </source>
</evidence>
<sequence>MSNSVKEDKSRWDSVKKRIYDLGILPVIAIEDADKAVPLAKALCEGGLPAAEITFRTACAKEAIVRIREALPDMLVGAGTVLTKEQVDDALDAGVEFIVTPGFNPEIVRYALSRGAVIMPGTATPGEMEQAMGMGLDVVKFFPAEQNGGIAKLKAVSAPYSKLSFIPTGGVNADNLISYIRFPKILACGGTWMVKKELIDAGNWEEIKRLTQQAVRRMLGFEFAHLGINGSGEEALKAAKLISELFGFDFSDGSSSIFTMDNRIELLKASKPGRLGHIAIAVNSLERAVSYLRARGIELYDESAPIKGAVYLKEELLGFAVHLVQKK</sequence>
<reference evidence="9" key="2">
    <citation type="journal article" date="2021" name="PeerJ">
        <title>Extensive microbial diversity within the chicken gut microbiome revealed by metagenomics and culture.</title>
        <authorList>
            <person name="Gilroy R."/>
            <person name="Ravi A."/>
            <person name="Getino M."/>
            <person name="Pursley I."/>
            <person name="Horton D.L."/>
            <person name="Alikhan N.F."/>
            <person name="Baker D."/>
            <person name="Gharbi K."/>
            <person name="Hall N."/>
            <person name="Watson M."/>
            <person name="Adriaenssens E.M."/>
            <person name="Foster-Nyarko E."/>
            <person name="Jarju S."/>
            <person name="Secka A."/>
            <person name="Antonio M."/>
            <person name="Oren A."/>
            <person name="Chaudhuri R.R."/>
            <person name="La Ragione R."/>
            <person name="Hildebrand F."/>
            <person name="Pallen M.J."/>
        </authorList>
    </citation>
    <scope>NUCLEOTIDE SEQUENCE</scope>
    <source>
        <strain evidence="9">1370</strain>
    </source>
</reference>
<comment type="subunit">
    <text evidence="4">Homotrimer.</text>
</comment>
<gene>
    <name evidence="9" type="primary">eda</name>
    <name evidence="9" type="ORF">IAD28_04665</name>
</gene>
<evidence type="ECO:0000313" key="9">
    <source>
        <dbReference type="EMBL" id="HIV10965.1"/>
    </source>
</evidence>
<dbReference type="CDD" id="cd00452">
    <property type="entry name" value="KDPG_aldolase"/>
    <property type="match status" value="1"/>
</dbReference>
<protein>
    <recommendedName>
        <fullName evidence="5">2-dehydro-3-deoxy-phosphogluconate aldolase</fullName>
        <ecNumber evidence="5">4.1.2.14</ecNumber>
    </recommendedName>
</protein>
<evidence type="ECO:0000256" key="6">
    <source>
        <dbReference type="ARBA" id="ARBA00023239"/>
    </source>
</evidence>
<evidence type="ECO:0000256" key="3">
    <source>
        <dbReference type="ARBA" id="ARBA00006906"/>
    </source>
</evidence>
<dbReference type="SUPFAM" id="SSF54593">
    <property type="entry name" value="Glyoxalase/Bleomycin resistance protein/Dihydroxybiphenyl dioxygenase"/>
    <property type="match status" value="1"/>
</dbReference>
<dbReference type="InterPro" id="IPR029068">
    <property type="entry name" value="Glyas_Bleomycin-R_OHBP_Dase"/>
</dbReference>
<evidence type="ECO:0000256" key="2">
    <source>
        <dbReference type="ARBA" id="ARBA00004736"/>
    </source>
</evidence>
<accession>A0A9D1NQI1</accession>
<dbReference type="GO" id="GO:0008675">
    <property type="term" value="F:2-dehydro-3-deoxy-phosphogluconate aldolase activity"/>
    <property type="evidence" value="ECO:0007669"/>
    <property type="project" value="UniProtKB-EC"/>
</dbReference>
<dbReference type="AlphaFoldDB" id="A0A9D1NQI1"/>
<dbReference type="InterPro" id="IPR000887">
    <property type="entry name" value="Aldlse_KDPG_KHG"/>
</dbReference>
<evidence type="ECO:0000313" key="10">
    <source>
        <dbReference type="Proteomes" id="UP000823960"/>
    </source>
</evidence>
<evidence type="ECO:0000256" key="8">
    <source>
        <dbReference type="ARBA" id="ARBA00023277"/>
    </source>
</evidence>
<comment type="similarity">
    <text evidence="3">Belongs to the KHG/KDPG aldolase family.</text>
</comment>
<dbReference type="EC" id="4.1.2.14" evidence="5"/>
<comment type="catalytic activity">
    <reaction evidence="1">
        <text>2-dehydro-3-deoxy-6-phospho-D-gluconate = D-glyceraldehyde 3-phosphate + pyruvate</text>
        <dbReference type="Rhea" id="RHEA:17089"/>
        <dbReference type="ChEBI" id="CHEBI:15361"/>
        <dbReference type="ChEBI" id="CHEBI:57569"/>
        <dbReference type="ChEBI" id="CHEBI:59776"/>
        <dbReference type="EC" id="4.1.2.14"/>
    </reaction>
</comment>
<evidence type="ECO:0000256" key="1">
    <source>
        <dbReference type="ARBA" id="ARBA00000654"/>
    </source>
</evidence>
<comment type="pathway">
    <text evidence="2">Carbohydrate acid metabolism; 2-dehydro-3-deoxy-D-gluconate degradation; D-glyceraldehyde 3-phosphate and pyruvate from 2-dehydro-3-deoxy-D-gluconate: step 2/2.</text>
</comment>
<keyword evidence="6 9" id="KW-0456">Lyase</keyword>
<dbReference type="InterPro" id="IPR031338">
    <property type="entry name" value="KDPG/KHG_AS_2"/>
</dbReference>
<dbReference type="EMBL" id="DVOL01000063">
    <property type="protein sequence ID" value="HIV10965.1"/>
    <property type="molecule type" value="Genomic_DNA"/>
</dbReference>
<organism evidence="9 10">
    <name type="scientific">Candidatus Faeciplasma avium</name>
    <dbReference type="NCBI Taxonomy" id="2840798"/>
    <lineage>
        <taxon>Bacteria</taxon>
        <taxon>Bacillati</taxon>
        <taxon>Bacillota</taxon>
        <taxon>Clostridia</taxon>
        <taxon>Eubacteriales</taxon>
        <taxon>Oscillospiraceae</taxon>
        <taxon>Oscillospiraceae incertae sedis</taxon>
        <taxon>Candidatus Faeciplasma</taxon>
    </lineage>
</organism>
<comment type="caution">
    <text evidence="9">The sequence shown here is derived from an EMBL/GenBank/DDBJ whole genome shotgun (WGS) entry which is preliminary data.</text>
</comment>